<gene>
    <name evidence="2" type="ORF">GCM10011274_01660</name>
</gene>
<dbReference type="EMBL" id="BMZC01000001">
    <property type="protein sequence ID" value="GGZ47631.1"/>
    <property type="molecule type" value="Genomic_DNA"/>
</dbReference>
<proteinExistence type="predicted"/>
<comment type="caution">
    <text evidence="2">The sequence shown here is derived from an EMBL/GenBank/DDBJ whole genome shotgun (WGS) entry which is preliminary data.</text>
</comment>
<evidence type="ECO:0000256" key="1">
    <source>
        <dbReference type="SAM" id="MobiDB-lite"/>
    </source>
</evidence>
<reference evidence="2" key="1">
    <citation type="journal article" date="2014" name="Int. J. Syst. Evol. Microbiol.">
        <title>Complete genome sequence of Corynebacterium casei LMG S-19264T (=DSM 44701T), isolated from a smear-ripened cheese.</title>
        <authorList>
            <consortium name="US DOE Joint Genome Institute (JGI-PGF)"/>
            <person name="Walter F."/>
            <person name="Albersmeier A."/>
            <person name="Kalinowski J."/>
            <person name="Ruckert C."/>
        </authorList>
    </citation>
    <scope>NUCLEOTIDE SEQUENCE</scope>
    <source>
        <strain evidence="2">KCTC 32337</strain>
    </source>
</reference>
<accession>A0A8H9LZ55</accession>
<evidence type="ECO:0000313" key="2">
    <source>
        <dbReference type="EMBL" id="GGZ47631.1"/>
    </source>
</evidence>
<feature type="region of interest" description="Disordered" evidence="1">
    <location>
        <begin position="48"/>
        <end position="67"/>
    </location>
</feature>
<name>A0A8H9LZ55_9ALTE</name>
<organism evidence="2 3">
    <name type="scientific">Paraglaciecola chathamensis</name>
    <dbReference type="NCBI Taxonomy" id="368405"/>
    <lineage>
        <taxon>Bacteria</taxon>
        <taxon>Pseudomonadati</taxon>
        <taxon>Pseudomonadota</taxon>
        <taxon>Gammaproteobacteria</taxon>
        <taxon>Alteromonadales</taxon>
        <taxon>Alteromonadaceae</taxon>
        <taxon>Paraglaciecola</taxon>
    </lineage>
</organism>
<dbReference type="AlphaFoldDB" id="A0A8H9LZ55"/>
<sequence>MGIRRAHQAFAVLTYALRLPYELRSLCALLIVILDVYDSRPYEPVTSFQQPKEVTKKGRPPASHLSLRFSTNTGRENAFPTRLSLE</sequence>
<evidence type="ECO:0000313" key="3">
    <source>
        <dbReference type="Proteomes" id="UP000622604"/>
    </source>
</evidence>
<reference evidence="2" key="2">
    <citation type="submission" date="2020-09" db="EMBL/GenBank/DDBJ databases">
        <authorList>
            <person name="Sun Q."/>
            <person name="Kim S."/>
        </authorList>
    </citation>
    <scope>NUCLEOTIDE SEQUENCE</scope>
    <source>
        <strain evidence="2">KCTC 32337</strain>
    </source>
</reference>
<dbReference type="Proteomes" id="UP000622604">
    <property type="component" value="Unassembled WGS sequence"/>
</dbReference>
<protein>
    <submittedName>
        <fullName evidence="2">Uncharacterized protein</fullName>
    </submittedName>
</protein>